<keyword evidence="4 16" id="KW-0813">Transport</keyword>
<evidence type="ECO:0000256" key="9">
    <source>
        <dbReference type="ARBA" id="ARBA00022982"/>
    </source>
</evidence>
<dbReference type="GO" id="GO:0005743">
    <property type="term" value="C:mitochondrial inner membrane"/>
    <property type="evidence" value="ECO:0007669"/>
    <property type="project" value="UniProtKB-SubCell"/>
</dbReference>
<dbReference type="InterPro" id="IPR018393">
    <property type="entry name" value="NADHpl_OxRdtase_5_subgr"/>
</dbReference>
<dbReference type="InterPro" id="IPR001516">
    <property type="entry name" value="Proton_antipo_N"/>
</dbReference>
<proteinExistence type="inferred from homology"/>
<comment type="similarity">
    <text evidence="16">Belongs to the complex I subunit 5 family.</text>
</comment>
<feature type="transmembrane region" description="Helical" evidence="16">
    <location>
        <begin position="86"/>
        <end position="106"/>
    </location>
</feature>
<keyword evidence="14 16" id="KW-0472">Membrane</keyword>
<dbReference type="GO" id="GO:0003954">
    <property type="term" value="F:NADH dehydrogenase activity"/>
    <property type="evidence" value="ECO:0007669"/>
    <property type="project" value="TreeGrafter"/>
</dbReference>
<dbReference type="GO" id="GO:0008137">
    <property type="term" value="F:NADH dehydrogenase (ubiquinone) activity"/>
    <property type="evidence" value="ECO:0007669"/>
    <property type="project" value="UniProtKB-EC"/>
</dbReference>
<keyword evidence="10 16" id="KW-1133">Transmembrane helix</keyword>
<evidence type="ECO:0000259" key="18">
    <source>
        <dbReference type="Pfam" id="PF00662"/>
    </source>
</evidence>
<evidence type="ECO:0000256" key="7">
    <source>
        <dbReference type="ARBA" id="ARBA00022792"/>
    </source>
</evidence>
<feature type="transmembrane region" description="Helical" evidence="16">
    <location>
        <begin position="6"/>
        <end position="24"/>
    </location>
</feature>
<feature type="transmembrane region" description="Helical" evidence="16">
    <location>
        <begin position="118"/>
        <end position="135"/>
    </location>
</feature>
<evidence type="ECO:0000256" key="11">
    <source>
        <dbReference type="ARBA" id="ARBA00023027"/>
    </source>
</evidence>
<keyword evidence="6 16" id="KW-0812">Transmembrane</keyword>
<evidence type="ECO:0000256" key="6">
    <source>
        <dbReference type="ARBA" id="ARBA00022692"/>
    </source>
</evidence>
<keyword evidence="8" id="KW-1278">Translocase</keyword>
<feature type="transmembrane region" description="Helical" evidence="16">
    <location>
        <begin position="274"/>
        <end position="296"/>
    </location>
</feature>
<feature type="transmembrane region" description="Helical" evidence="16">
    <location>
        <begin position="408"/>
        <end position="430"/>
    </location>
</feature>
<feature type="transmembrane region" description="Helical" evidence="16">
    <location>
        <begin position="247"/>
        <end position="268"/>
    </location>
</feature>
<evidence type="ECO:0000256" key="15">
    <source>
        <dbReference type="ARBA" id="ARBA00049551"/>
    </source>
</evidence>
<organism evidence="20">
    <name type="scientific">Prolixicheilus longisulcus</name>
    <dbReference type="NCBI Taxonomy" id="1897788"/>
    <lineage>
        <taxon>Eukaryota</taxon>
        <taxon>Metazoa</taxon>
        <taxon>Chordata</taxon>
        <taxon>Craniata</taxon>
        <taxon>Vertebrata</taxon>
        <taxon>Euteleostomi</taxon>
        <taxon>Actinopterygii</taxon>
        <taxon>Neopterygii</taxon>
        <taxon>Teleostei</taxon>
        <taxon>Ostariophysi</taxon>
        <taxon>Cypriniformes</taxon>
        <taxon>Cyprinidae</taxon>
        <taxon>Labeoninae</taxon>
        <taxon>'Semilabeonini'</taxon>
        <taxon>Prolixicheilus</taxon>
    </lineage>
</organism>
<protein>
    <recommendedName>
        <fullName evidence="3 16">NADH-ubiquinone oxidoreductase chain 5</fullName>
        <ecNumber evidence="2 16">7.1.1.2</ecNumber>
    </recommendedName>
</protein>
<keyword evidence="7" id="KW-0999">Mitochondrion inner membrane</keyword>
<dbReference type="PANTHER" id="PTHR42829">
    <property type="entry name" value="NADH-UBIQUINONE OXIDOREDUCTASE CHAIN 5"/>
    <property type="match status" value="1"/>
</dbReference>
<dbReference type="InterPro" id="IPR010934">
    <property type="entry name" value="NADH_DH_su5_C"/>
</dbReference>
<name>A0A7L7T883_9TELE</name>
<feature type="transmembrane region" description="Helical" evidence="16">
    <location>
        <begin position="212"/>
        <end position="235"/>
    </location>
</feature>
<sequence length="607" mass="67489">MALIMHSSLLLIFFILLYPLLTTLNPNQQNSKMAEMTKTAVSSAFFISLLPLMIFLNLKTEGIITNWHWMNIQTFDINISFKFDHYSLIFVPIALYVTWSILEFALWYMHSDPNINRFFKYLLTFLVAMIILVTANNMFQLFIGWEGVGIMSFLLIGWWHGRADANTAALQAVIYNRVGDIGLIMTMAWLAMNLNSWEIQQIFTLSKDFDMTIPLMGLALAATGKSAQFGLHPWLPSAMEGPTPVSALLHSSTMVVAGIFLLIRLHPLMENNQLALTVCLCLGALTSLFTATCALTQNDIKKIVAFSTSSQLGLMMVTIGLNQPQLAFLHICTHAFFKAMLFLCSGSIIHSLNDEQDIRKMGGLFNIMPATSTYFMIGSLALTGTPFLAGFFSKDAIIEALNTSHLNAWALILTLIATSFTAVYSFRLIYFVTMGTPRFSSLSPINENNPLVINSIKRLAWGSIIAGFIITHNFLPMKTPIMTMPTTLKMAALMVTITGLLVAMDLANMTSKQVKITPMTSTHHFSNMLGFFPAITHRLLPKLKLTLGQSAATQLDKTWLETIGPKGLALTQTIMAKITNDITRGMIKTYLTIFLLTLILATIPILL</sequence>
<feature type="transmembrane region" description="Helical" evidence="16">
    <location>
        <begin position="173"/>
        <end position="192"/>
    </location>
</feature>
<dbReference type="EMBL" id="MT157615">
    <property type="protein sequence ID" value="QOC71883.1"/>
    <property type="molecule type" value="Genomic_DNA"/>
</dbReference>
<dbReference type="GO" id="GO:0042773">
    <property type="term" value="P:ATP synthesis coupled electron transport"/>
    <property type="evidence" value="ECO:0007669"/>
    <property type="project" value="InterPro"/>
</dbReference>
<keyword evidence="5" id="KW-0679">Respiratory chain</keyword>
<feature type="transmembrane region" description="Helical" evidence="16">
    <location>
        <begin position="303"/>
        <end position="321"/>
    </location>
</feature>
<feature type="transmembrane region" description="Helical" evidence="16">
    <location>
        <begin position="36"/>
        <end position="58"/>
    </location>
</feature>
<dbReference type="InterPro" id="IPR003945">
    <property type="entry name" value="NU5C-like"/>
</dbReference>
<dbReference type="EC" id="7.1.1.2" evidence="2 16"/>
<geneLocation type="mitochondrion" evidence="20"/>
<keyword evidence="11 16" id="KW-0520">NAD</keyword>
<comment type="catalytic activity">
    <reaction evidence="15 16">
        <text>a ubiquinone + NADH + 5 H(+)(in) = a ubiquinol + NAD(+) + 4 H(+)(out)</text>
        <dbReference type="Rhea" id="RHEA:29091"/>
        <dbReference type="Rhea" id="RHEA-COMP:9565"/>
        <dbReference type="Rhea" id="RHEA-COMP:9566"/>
        <dbReference type="ChEBI" id="CHEBI:15378"/>
        <dbReference type="ChEBI" id="CHEBI:16389"/>
        <dbReference type="ChEBI" id="CHEBI:17976"/>
        <dbReference type="ChEBI" id="CHEBI:57540"/>
        <dbReference type="ChEBI" id="CHEBI:57945"/>
        <dbReference type="EC" id="7.1.1.2"/>
    </reaction>
</comment>
<dbReference type="PRINTS" id="PR01434">
    <property type="entry name" value="NADHDHGNASE5"/>
</dbReference>
<evidence type="ECO:0000259" key="19">
    <source>
        <dbReference type="Pfam" id="PF06455"/>
    </source>
</evidence>
<feature type="transmembrane region" description="Helical" evidence="16">
    <location>
        <begin position="364"/>
        <end position="388"/>
    </location>
</feature>
<evidence type="ECO:0000256" key="12">
    <source>
        <dbReference type="ARBA" id="ARBA00023075"/>
    </source>
</evidence>
<evidence type="ECO:0000256" key="13">
    <source>
        <dbReference type="ARBA" id="ARBA00023128"/>
    </source>
</evidence>
<feature type="transmembrane region" description="Helical" evidence="16">
    <location>
        <begin position="327"/>
        <end position="352"/>
    </location>
</feature>
<feature type="transmembrane region" description="Helical" evidence="16">
    <location>
        <begin position="587"/>
        <end position="606"/>
    </location>
</feature>
<reference evidence="20" key="1">
    <citation type="journal article" date="2020" name="Mitochondrial DNA Part B Resour">
        <title>Characterization and phylogenetic analysis of the complete mitochondrial genome of Prolixicheilus longisulcus (Teleost: Cyprinidae).</title>
        <authorList>
            <person name="Zhou L."/>
            <person name="Huang S."/>
            <person name="Kuang T."/>
            <person name="Li Y."/>
        </authorList>
    </citation>
    <scope>NUCLEOTIDE SEQUENCE</scope>
    <source>
        <tissue evidence="20">Muscle</tissue>
    </source>
</reference>
<keyword evidence="12 16" id="KW-0830">Ubiquinone</keyword>
<feature type="transmembrane region" description="Helical" evidence="16">
    <location>
        <begin position="459"/>
        <end position="475"/>
    </location>
</feature>
<dbReference type="Pfam" id="PF00361">
    <property type="entry name" value="Proton_antipo_M"/>
    <property type="match status" value="1"/>
</dbReference>
<evidence type="ECO:0000256" key="14">
    <source>
        <dbReference type="ARBA" id="ARBA00023136"/>
    </source>
</evidence>
<evidence type="ECO:0000313" key="20">
    <source>
        <dbReference type="EMBL" id="QOC71883.1"/>
    </source>
</evidence>
<dbReference type="NCBIfam" id="TIGR01974">
    <property type="entry name" value="NDH_I_L"/>
    <property type="match status" value="1"/>
</dbReference>
<feature type="domain" description="NADH dehydrogenase subunit 5 C-terminal" evidence="19">
    <location>
        <begin position="424"/>
        <end position="603"/>
    </location>
</feature>
<feature type="transmembrane region" description="Helical" evidence="16">
    <location>
        <begin position="487"/>
        <end position="507"/>
    </location>
</feature>
<feature type="domain" description="NADH:quinone oxidoreductase/Mrp antiporter transmembrane" evidence="17">
    <location>
        <begin position="135"/>
        <end position="419"/>
    </location>
</feature>
<evidence type="ECO:0000256" key="1">
    <source>
        <dbReference type="ARBA" id="ARBA00004448"/>
    </source>
</evidence>
<dbReference type="AlphaFoldDB" id="A0A7L7T883"/>
<evidence type="ECO:0000256" key="4">
    <source>
        <dbReference type="ARBA" id="ARBA00022448"/>
    </source>
</evidence>
<evidence type="ECO:0000256" key="2">
    <source>
        <dbReference type="ARBA" id="ARBA00012944"/>
    </source>
</evidence>
<evidence type="ECO:0000256" key="16">
    <source>
        <dbReference type="RuleBase" id="RU003404"/>
    </source>
</evidence>
<dbReference type="PANTHER" id="PTHR42829:SF2">
    <property type="entry name" value="NADH-UBIQUINONE OXIDOREDUCTASE CHAIN 5"/>
    <property type="match status" value="1"/>
</dbReference>
<dbReference type="Pfam" id="PF00662">
    <property type="entry name" value="Proton_antipo_N"/>
    <property type="match status" value="1"/>
</dbReference>
<feature type="domain" description="NADH-Ubiquinone oxidoreductase (complex I) chain 5 N-terminal" evidence="18">
    <location>
        <begin position="69"/>
        <end position="119"/>
    </location>
</feature>
<feature type="transmembrane region" description="Helical" evidence="16">
    <location>
        <begin position="141"/>
        <end position="161"/>
    </location>
</feature>
<evidence type="ECO:0000256" key="8">
    <source>
        <dbReference type="ARBA" id="ARBA00022967"/>
    </source>
</evidence>
<dbReference type="InterPro" id="IPR001750">
    <property type="entry name" value="ND/Mrp_TM"/>
</dbReference>
<dbReference type="GO" id="GO:0015990">
    <property type="term" value="P:electron transport coupled proton transport"/>
    <property type="evidence" value="ECO:0007669"/>
    <property type="project" value="TreeGrafter"/>
</dbReference>
<evidence type="ECO:0000256" key="3">
    <source>
        <dbReference type="ARBA" id="ARBA00021096"/>
    </source>
</evidence>
<evidence type="ECO:0000259" key="17">
    <source>
        <dbReference type="Pfam" id="PF00361"/>
    </source>
</evidence>
<keyword evidence="13 16" id="KW-0496">Mitochondrion</keyword>
<comment type="function">
    <text evidence="16">Core subunit of the mitochondrial membrane respiratory chain NADH dehydrogenase (Complex I) which catalyzes electron transfer from NADH through the respiratory chain, using ubiquinone as an electron acceptor. Essential for the catalytic activity and assembly of complex I.</text>
</comment>
<keyword evidence="9" id="KW-0249">Electron transport</keyword>
<comment type="subcellular location">
    <subcellularLocation>
        <location evidence="1">Mitochondrion inner membrane</location>
        <topology evidence="1">Multi-pass membrane protein</topology>
    </subcellularLocation>
</comment>
<gene>
    <name evidence="20" type="primary">nad5</name>
</gene>
<dbReference type="Pfam" id="PF06455">
    <property type="entry name" value="NADH5_C"/>
    <property type="match status" value="1"/>
</dbReference>
<evidence type="ECO:0000256" key="10">
    <source>
        <dbReference type="ARBA" id="ARBA00022989"/>
    </source>
</evidence>
<accession>A0A7L7T883</accession>
<evidence type="ECO:0000256" key="5">
    <source>
        <dbReference type="ARBA" id="ARBA00022660"/>
    </source>
</evidence>